<feature type="region of interest" description="Disordered" evidence="5">
    <location>
        <begin position="1"/>
        <end position="76"/>
    </location>
</feature>
<dbReference type="InterPro" id="IPR011009">
    <property type="entry name" value="Kinase-like_dom_sf"/>
</dbReference>
<dbReference type="CDD" id="cd14014">
    <property type="entry name" value="STKc_PknB_like"/>
    <property type="match status" value="1"/>
</dbReference>
<evidence type="ECO:0000256" key="3">
    <source>
        <dbReference type="ARBA" id="ARBA00022777"/>
    </source>
</evidence>
<name>A0ABQ5VR99_9RHOB</name>
<keyword evidence="2" id="KW-0547">Nucleotide-binding</keyword>
<keyword evidence="4" id="KW-0067">ATP-binding</keyword>
<feature type="compositionally biased region" description="Pro residues" evidence="5">
    <location>
        <begin position="59"/>
        <end position="70"/>
    </location>
</feature>
<proteinExistence type="predicted"/>
<dbReference type="PROSITE" id="PS00109">
    <property type="entry name" value="PROTEIN_KINASE_TYR"/>
    <property type="match status" value="1"/>
</dbReference>
<dbReference type="RefSeq" id="WP_284376845.1">
    <property type="nucleotide sequence ID" value="NZ_BAABWP010000008.1"/>
</dbReference>
<dbReference type="Gene3D" id="3.30.200.20">
    <property type="entry name" value="Phosphorylase Kinase, domain 1"/>
    <property type="match status" value="1"/>
</dbReference>
<evidence type="ECO:0000313" key="8">
    <source>
        <dbReference type="Proteomes" id="UP001161388"/>
    </source>
</evidence>
<feature type="compositionally biased region" description="Low complexity" evidence="5">
    <location>
        <begin position="42"/>
        <end position="52"/>
    </location>
</feature>
<dbReference type="Pfam" id="PF00069">
    <property type="entry name" value="Pkinase"/>
    <property type="match status" value="1"/>
</dbReference>
<keyword evidence="3" id="KW-0418">Kinase</keyword>
<dbReference type="InterPro" id="IPR000719">
    <property type="entry name" value="Prot_kinase_dom"/>
</dbReference>
<dbReference type="InterPro" id="IPR008266">
    <property type="entry name" value="Tyr_kinase_AS"/>
</dbReference>
<evidence type="ECO:0000256" key="2">
    <source>
        <dbReference type="ARBA" id="ARBA00022741"/>
    </source>
</evidence>
<organism evidence="7 8">
    <name type="scientific">Sulfitobacter pacificus</name>
    <dbReference type="NCBI Taxonomy" id="1499314"/>
    <lineage>
        <taxon>Bacteria</taxon>
        <taxon>Pseudomonadati</taxon>
        <taxon>Pseudomonadota</taxon>
        <taxon>Alphaproteobacteria</taxon>
        <taxon>Rhodobacterales</taxon>
        <taxon>Roseobacteraceae</taxon>
        <taxon>Sulfitobacter</taxon>
    </lineage>
</organism>
<dbReference type="Proteomes" id="UP001161388">
    <property type="component" value="Unassembled WGS sequence"/>
</dbReference>
<evidence type="ECO:0000256" key="5">
    <source>
        <dbReference type="SAM" id="MobiDB-lite"/>
    </source>
</evidence>
<gene>
    <name evidence="7" type="ORF">GCM10007927_42410</name>
</gene>
<dbReference type="EMBL" id="BSNL01000024">
    <property type="protein sequence ID" value="GLQ29437.1"/>
    <property type="molecule type" value="Genomic_DNA"/>
</dbReference>
<feature type="domain" description="Protein kinase" evidence="6">
    <location>
        <begin position="86"/>
        <end position="345"/>
    </location>
</feature>
<evidence type="ECO:0000259" key="6">
    <source>
        <dbReference type="PROSITE" id="PS50011"/>
    </source>
</evidence>
<dbReference type="Gene3D" id="1.10.510.10">
    <property type="entry name" value="Transferase(Phosphotransferase) domain 1"/>
    <property type="match status" value="1"/>
</dbReference>
<feature type="compositionally biased region" description="Acidic residues" evidence="5">
    <location>
        <begin position="1"/>
        <end position="10"/>
    </location>
</feature>
<dbReference type="PANTHER" id="PTHR43289">
    <property type="entry name" value="MITOGEN-ACTIVATED PROTEIN KINASE KINASE KINASE 20-RELATED"/>
    <property type="match status" value="1"/>
</dbReference>
<keyword evidence="8" id="KW-1185">Reference proteome</keyword>
<protein>
    <recommendedName>
        <fullName evidence="6">Protein kinase domain-containing protein</fullName>
    </recommendedName>
</protein>
<keyword evidence="1" id="KW-0808">Transferase</keyword>
<reference evidence="7" key="2">
    <citation type="submission" date="2023-01" db="EMBL/GenBank/DDBJ databases">
        <title>Draft genome sequence of Sulfitobacter pacificus strain NBRC 109915.</title>
        <authorList>
            <person name="Sun Q."/>
            <person name="Mori K."/>
        </authorList>
    </citation>
    <scope>NUCLEOTIDE SEQUENCE</scope>
    <source>
        <strain evidence="7">NBRC 109915</strain>
    </source>
</reference>
<dbReference type="PANTHER" id="PTHR43289:SF34">
    <property type="entry name" value="SERINE_THREONINE-PROTEIN KINASE YBDM-RELATED"/>
    <property type="match status" value="1"/>
</dbReference>
<reference evidence="7" key="1">
    <citation type="journal article" date="2014" name="Int. J. Syst. Evol. Microbiol.">
        <title>Complete genome of a new Firmicutes species belonging to the dominant human colonic microbiota ('Ruminococcus bicirculans') reveals two chromosomes and a selective capacity to utilize plant glucans.</title>
        <authorList>
            <consortium name="NISC Comparative Sequencing Program"/>
            <person name="Wegmann U."/>
            <person name="Louis P."/>
            <person name="Goesmann A."/>
            <person name="Henrissat B."/>
            <person name="Duncan S.H."/>
            <person name="Flint H.J."/>
        </authorList>
    </citation>
    <scope>NUCLEOTIDE SEQUENCE</scope>
    <source>
        <strain evidence="7">NBRC 109915</strain>
    </source>
</reference>
<evidence type="ECO:0000256" key="4">
    <source>
        <dbReference type="ARBA" id="ARBA00022840"/>
    </source>
</evidence>
<evidence type="ECO:0000256" key="1">
    <source>
        <dbReference type="ARBA" id="ARBA00022679"/>
    </source>
</evidence>
<dbReference type="SUPFAM" id="SSF56112">
    <property type="entry name" value="Protein kinase-like (PK-like)"/>
    <property type="match status" value="1"/>
</dbReference>
<comment type="caution">
    <text evidence="7">The sequence shown here is derived from an EMBL/GenBank/DDBJ whole genome shotgun (WGS) entry which is preliminary data.</text>
</comment>
<dbReference type="PROSITE" id="PS50011">
    <property type="entry name" value="PROTEIN_KINASE_DOM"/>
    <property type="match status" value="1"/>
</dbReference>
<accession>A0ABQ5VR99</accession>
<evidence type="ECO:0000313" key="7">
    <source>
        <dbReference type="EMBL" id="GLQ29437.1"/>
    </source>
</evidence>
<sequence>MPPVSDDEDDDKTRIVSRPPAQPPEEDAERTQFEAHPSANTPDPQQAPAQNAPKDDLPPLDPPVGAPPVQPQTTALGIGTTINNNYRIEQVLKSGGMGAVYRGVEIGTGDPVAIKAILPELAEDEKAGLMFKREARTLRQLAHEAIVRYYNYVHDRDLDQYFLVMEFIEGIPLSDHIKEFGALPVPAVMTLLKRLSSGLSKAHAQGVTHRDLSPDNVMLPGGDVSQARLIDFGIAKSTVVTEGTTHGQFAGKYKYVAPEQLGGGEVSSPADIYGLALLTAAAAIGTPLDMGSSIVVAVQSRLTIPDLSAVPMALRPILSHMLEPDETRRPASMDLVGQMVDHPELIPAAYREGVGFYPAETTGTGQFTAPPHGLQMPGTAMTQRSIYPSTISPQTMGPATLPEPEPETSGGNKALGLLVGSFVVISAAVGFGAWQMGMFGEAPPPPASGIDLGAQTAGMPARRTNTRAGFLADFDAGRCTFLTRVPAGRNAGMIEVFSQTGEELAGLPVAYEEKFGARPAILPRQITPDQCAALEFTHALQGRGREAPRIEMTKDEMISGQATTVRIGDIGRQSVWAALITPSGALFNLTERLSDPVGGQRSLNFGLTLAKGSEAVPQLVLVVASDSPLARTATAGDGIPAAELLALVLEEISGRKGAASASLGYVKLLPPED</sequence>